<evidence type="ECO:0000313" key="1">
    <source>
        <dbReference type="EMBL" id="SVE39345.1"/>
    </source>
</evidence>
<organism evidence="1">
    <name type="scientific">marine metagenome</name>
    <dbReference type="NCBI Taxonomy" id="408172"/>
    <lineage>
        <taxon>unclassified sequences</taxon>
        <taxon>metagenomes</taxon>
        <taxon>ecological metagenomes</taxon>
    </lineage>
</organism>
<sequence>VSPLREPRGFFFADWVAICSIRLLVRGKANLQYHFFVHPRENP</sequence>
<proteinExistence type="predicted"/>
<accession>A0A383D513</accession>
<dbReference type="AlphaFoldDB" id="A0A383D513"/>
<name>A0A383D513_9ZZZZ</name>
<reference evidence="1" key="1">
    <citation type="submission" date="2018-05" db="EMBL/GenBank/DDBJ databases">
        <authorList>
            <person name="Lanie J.A."/>
            <person name="Ng W.-L."/>
            <person name="Kazmierczak K.M."/>
            <person name="Andrzejewski T.M."/>
            <person name="Davidsen T.M."/>
            <person name="Wayne K.J."/>
            <person name="Tettelin H."/>
            <person name="Glass J.I."/>
            <person name="Rusch D."/>
            <person name="Podicherti R."/>
            <person name="Tsui H.-C.T."/>
            <person name="Winkler M.E."/>
        </authorList>
    </citation>
    <scope>NUCLEOTIDE SEQUENCE</scope>
</reference>
<feature type="non-terminal residue" evidence="1">
    <location>
        <position position="1"/>
    </location>
</feature>
<protein>
    <submittedName>
        <fullName evidence="1">Uncharacterized protein</fullName>
    </submittedName>
</protein>
<dbReference type="EMBL" id="UINC01214218">
    <property type="protein sequence ID" value="SVE39345.1"/>
    <property type="molecule type" value="Genomic_DNA"/>
</dbReference>
<gene>
    <name evidence="1" type="ORF">METZ01_LOCUS492199</name>
</gene>